<dbReference type="Proteomes" id="UP000281498">
    <property type="component" value="Unassembled WGS sequence"/>
</dbReference>
<dbReference type="PRINTS" id="PR00958">
    <property type="entry name" value="HOMSERKINASE"/>
</dbReference>
<comment type="pathway">
    <text evidence="7">Amino-acid biosynthesis; L-threonine biosynthesis; L-threonine from L-aspartate: step 4/5.</text>
</comment>
<gene>
    <name evidence="7" type="primary">thrB</name>
    <name evidence="10" type="ORF">CR203_05210</name>
</gene>
<feature type="binding site" evidence="7">
    <location>
        <begin position="92"/>
        <end position="102"/>
    </location>
    <ligand>
        <name>ATP</name>
        <dbReference type="ChEBI" id="CHEBI:30616"/>
    </ligand>
</feature>
<evidence type="ECO:0000256" key="7">
    <source>
        <dbReference type="HAMAP-Rule" id="MF_00384"/>
    </source>
</evidence>
<dbReference type="SUPFAM" id="SSF55060">
    <property type="entry name" value="GHMP Kinase, C-terminal domain"/>
    <property type="match status" value="1"/>
</dbReference>
<dbReference type="InterPro" id="IPR036554">
    <property type="entry name" value="GHMP_kinase_C_sf"/>
</dbReference>
<dbReference type="GO" id="GO:0009088">
    <property type="term" value="P:threonine biosynthetic process"/>
    <property type="evidence" value="ECO:0007669"/>
    <property type="project" value="UniProtKB-UniRule"/>
</dbReference>
<dbReference type="SUPFAM" id="SSF54211">
    <property type="entry name" value="Ribosomal protein S5 domain 2-like"/>
    <property type="match status" value="1"/>
</dbReference>
<evidence type="ECO:0000256" key="8">
    <source>
        <dbReference type="NCBIfam" id="TIGR00191"/>
    </source>
</evidence>
<dbReference type="Pfam" id="PF00288">
    <property type="entry name" value="GHMP_kinases_N"/>
    <property type="match status" value="1"/>
</dbReference>
<dbReference type="InterPro" id="IPR013750">
    <property type="entry name" value="GHMP_kinase_C_dom"/>
</dbReference>
<keyword evidence="6 7" id="KW-0067">ATP-binding</keyword>
<dbReference type="PIRSF" id="PIRSF000676">
    <property type="entry name" value="Homoser_kin"/>
    <property type="match status" value="1"/>
</dbReference>
<dbReference type="Gene3D" id="3.30.230.10">
    <property type="match status" value="1"/>
</dbReference>
<accession>A0A3A9KTF9</accession>
<feature type="domain" description="EAL" evidence="9">
    <location>
        <begin position="1"/>
        <end position="127"/>
    </location>
</feature>
<evidence type="ECO:0000256" key="3">
    <source>
        <dbReference type="ARBA" id="ARBA00022697"/>
    </source>
</evidence>
<keyword evidence="3 7" id="KW-0791">Threonine biosynthesis</keyword>
<dbReference type="GO" id="GO:0004413">
    <property type="term" value="F:homoserine kinase activity"/>
    <property type="evidence" value="ECO:0007669"/>
    <property type="project" value="UniProtKB-UniRule"/>
</dbReference>
<proteinExistence type="inferred from homology"/>
<organism evidence="10 11">
    <name type="scientific">Salipaludibacillus neizhouensis</name>
    <dbReference type="NCBI Taxonomy" id="885475"/>
    <lineage>
        <taxon>Bacteria</taxon>
        <taxon>Bacillati</taxon>
        <taxon>Bacillota</taxon>
        <taxon>Bacilli</taxon>
        <taxon>Bacillales</taxon>
        <taxon>Bacillaceae</taxon>
    </lineage>
</organism>
<comment type="subcellular location">
    <subcellularLocation>
        <location evidence="7">Cytoplasm</location>
    </subcellularLocation>
</comment>
<dbReference type="InterPro" id="IPR020568">
    <property type="entry name" value="Ribosomal_Su5_D2-typ_SF"/>
</dbReference>
<evidence type="ECO:0000256" key="6">
    <source>
        <dbReference type="ARBA" id="ARBA00022840"/>
    </source>
</evidence>
<comment type="similarity">
    <text evidence="7">Belongs to the GHMP kinase family. Homoserine kinase subfamily.</text>
</comment>
<dbReference type="EC" id="2.7.1.39" evidence="7 8"/>
<dbReference type="NCBIfam" id="TIGR00191">
    <property type="entry name" value="thrB"/>
    <property type="match status" value="1"/>
</dbReference>
<protein>
    <recommendedName>
        <fullName evidence="7 8">Homoserine kinase</fullName>
        <shortName evidence="7">HK</shortName>
        <shortName evidence="7">HSK</shortName>
        <ecNumber evidence="7 8">2.7.1.39</ecNumber>
    </recommendedName>
</protein>
<dbReference type="PANTHER" id="PTHR20861">
    <property type="entry name" value="HOMOSERINE/4-DIPHOSPHOCYTIDYL-2-C-METHYL-D-ERYTHRITOL KINASE"/>
    <property type="match status" value="1"/>
</dbReference>
<dbReference type="UniPathway" id="UPA00050">
    <property type="reaction ID" value="UER00064"/>
</dbReference>
<dbReference type="HAMAP" id="MF_00384">
    <property type="entry name" value="Homoser_kinase"/>
    <property type="match status" value="1"/>
</dbReference>
<dbReference type="InterPro" id="IPR001633">
    <property type="entry name" value="EAL_dom"/>
</dbReference>
<dbReference type="GO" id="GO:0005524">
    <property type="term" value="F:ATP binding"/>
    <property type="evidence" value="ECO:0007669"/>
    <property type="project" value="UniProtKB-UniRule"/>
</dbReference>
<dbReference type="OrthoDB" id="9769912at2"/>
<evidence type="ECO:0000256" key="2">
    <source>
        <dbReference type="ARBA" id="ARBA00022679"/>
    </source>
</evidence>
<sequence>MTADFNELFSIKVPASTANLGPGFDSVGMALNRYLTLRVKKSDEWFFHTVSENLEGIPSGEDNLVYKIAAKIASEYDKELPAVQVEMESDIPLARGFGSSATAIVAGIELANQLLDLELTSDEKARFASLEEGHPDNVGPSIYGGMIIGSHREDETNIVLAGVPDIDLVAVIPEYELSTKESRGSLPEDFSYKKAVEASGVSNVLVAAILQGNWALAGKMMGKDLFHLPYRMPSIPEWEKANQLAEELPVYGATLSGAGPIVLFFIPKGNGREIKLQLRSHYQQHRIELLEVDAHGVKVEKATATNQVQK</sequence>
<dbReference type="PANTHER" id="PTHR20861:SF1">
    <property type="entry name" value="HOMOSERINE KINASE"/>
    <property type="match status" value="1"/>
</dbReference>
<keyword evidence="4 7" id="KW-0547">Nucleotide-binding</keyword>
<keyword evidence="1 7" id="KW-0028">Amino-acid biosynthesis</keyword>
<keyword evidence="11" id="KW-1185">Reference proteome</keyword>
<dbReference type="InterPro" id="IPR014721">
    <property type="entry name" value="Ribsml_uS5_D2-typ_fold_subgr"/>
</dbReference>
<keyword evidence="2 7" id="KW-0808">Transferase</keyword>
<dbReference type="Pfam" id="PF08544">
    <property type="entry name" value="GHMP_kinases_C"/>
    <property type="match status" value="1"/>
</dbReference>
<dbReference type="Gene3D" id="3.30.70.890">
    <property type="entry name" value="GHMP kinase, C-terminal domain"/>
    <property type="match status" value="1"/>
</dbReference>
<evidence type="ECO:0000313" key="10">
    <source>
        <dbReference type="EMBL" id="RKL67906.1"/>
    </source>
</evidence>
<dbReference type="GO" id="GO:0005737">
    <property type="term" value="C:cytoplasm"/>
    <property type="evidence" value="ECO:0007669"/>
    <property type="project" value="UniProtKB-SubCell"/>
</dbReference>
<dbReference type="PROSITE" id="PS50883">
    <property type="entry name" value="EAL"/>
    <property type="match status" value="1"/>
</dbReference>
<dbReference type="RefSeq" id="WP_110938245.1">
    <property type="nucleotide sequence ID" value="NZ_KZ614147.1"/>
</dbReference>
<evidence type="ECO:0000256" key="5">
    <source>
        <dbReference type="ARBA" id="ARBA00022777"/>
    </source>
</evidence>
<keyword evidence="7" id="KW-0963">Cytoplasm</keyword>
<evidence type="ECO:0000256" key="1">
    <source>
        <dbReference type="ARBA" id="ARBA00022605"/>
    </source>
</evidence>
<evidence type="ECO:0000256" key="4">
    <source>
        <dbReference type="ARBA" id="ARBA00022741"/>
    </source>
</evidence>
<name>A0A3A9KTF9_9BACI</name>
<keyword evidence="5 7" id="KW-0418">Kinase</keyword>
<dbReference type="InterPro" id="IPR006204">
    <property type="entry name" value="GHMP_kinase_N_dom"/>
</dbReference>
<evidence type="ECO:0000259" key="9">
    <source>
        <dbReference type="PROSITE" id="PS50883"/>
    </source>
</evidence>
<reference evidence="10 11" key="1">
    <citation type="submission" date="2017-10" db="EMBL/GenBank/DDBJ databases">
        <title>Bacillus sp. nov., a halophilic bacterium isolated from a Keqin Lake.</title>
        <authorList>
            <person name="Wang H."/>
        </authorList>
    </citation>
    <scope>NUCLEOTIDE SEQUENCE [LARGE SCALE GENOMIC DNA]</scope>
    <source>
        <strain evidence="10 11">KCTC 13187</strain>
    </source>
</reference>
<dbReference type="AlphaFoldDB" id="A0A3A9KTF9"/>
<comment type="caution">
    <text evidence="10">The sequence shown here is derived from an EMBL/GenBank/DDBJ whole genome shotgun (WGS) entry which is preliminary data.</text>
</comment>
<dbReference type="InterPro" id="IPR000870">
    <property type="entry name" value="Homoserine_kinase"/>
</dbReference>
<comment type="function">
    <text evidence="7">Catalyzes the ATP-dependent phosphorylation of L-homoserine to L-homoserine phosphate.</text>
</comment>
<evidence type="ECO:0000313" key="11">
    <source>
        <dbReference type="Proteomes" id="UP000281498"/>
    </source>
</evidence>
<comment type="catalytic activity">
    <reaction evidence="7">
        <text>L-homoserine + ATP = O-phospho-L-homoserine + ADP + H(+)</text>
        <dbReference type="Rhea" id="RHEA:13985"/>
        <dbReference type="ChEBI" id="CHEBI:15378"/>
        <dbReference type="ChEBI" id="CHEBI:30616"/>
        <dbReference type="ChEBI" id="CHEBI:57476"/>
        <dbReference type="ChEBI" id="CHEBI:57590"/>
        <dbReference type="ChEBI" id="CHEBI:456216"/>
        <dbReference type="EC" id="2.7.1.39"/>
    </reaction>
</comment>
<dbReference type="EMBL" id="PDOE01000002">
    <property type="protein sequence ID" value="RKL67906.1"/>
    <property type="molecule type" value="Genomic_DNA"/>
</dbReference>